<sequence>MKEKHYQVAVIGGGISGAALLYELARYTDIDSMVLLEKYGGLATLNSKGTANSQTVHCGDIETNYTFEKASKVKKTADMVVKYGLQHGYQDKYMFDGQKMAIGVGDVEVEYIKKRYEEFKVLYPYIEFYDKEELAKIEPKIIYDENGNKRSEDVVGMGVKSGVYTTVDFGAFTSTFVDNARKEGKECDVYLNSEVIDINQIGDKFFISTKNGLSISADFVVVDAGAHSLFLAHRMGYGLDYGCLPMAGSFYLTKQKLLNGKVYMVQNPKLPFAALHGDPDILAGGCTRFGPTALAMPKLERYHGTYRSFMDFCKTLNFDGDIVSIFWDLLKDSEIRNYVFRNFMFEVPYLNKKLFVKDARKIVPGLQVSDIYYAKGFGGVRPQVLNKTEKKLMLGEASINTGKGVIFNMTPSPGATSCLGNALRDVKEICSYLGKTFNEEKFNEELVGKE</sequence>
<keyword evidence="13" id="KW-1185">Reference proteome</keyword>
<evidence type="ECO:0000256" key="9">
    <source>
        <dbReference type="ARBA" id="ARBA00023002"/>
    </source>
</evidence>
<dbReference type="STRING" id="1244531.CIG2463D_0722"/>
<dbReference type="InterPro" id="IPR006231">
    <property type="entry name" value="MQO"/>
</dbReference>
<gene>
    <name evidence="12" type="primary">mqo</name>
    <name evidence="12" type="ORF">CIG1485E_0721</name>
</gene>
<protein>
    <recommendedName>
        <fullName evidence="5">malate dehydrogenase (quinone)</fullName>
        <ecNumber evidence="5">1.1.5.4</ecNumber>
    </recommendedName>
    <alternativeName>
        <fullName evidence="11">MQO</fullName>
    </alternativeName>
    <alternativeName>
        <fullName evidence="10">Malate dehydrogenase [quinone]</fullName>
    </alternativeName>
</protein>
<keyword evidence="8" id="KW-0274">FAD</keyword>
<dbReference type="SUPFAM" id="SSF51905">
    <property type="entry name" value="FAD/NAD(P)-binding domain"/>
    <property type="match status" value="1"/>
</dbReference>
<dbReference type="Pfam" id="PF06039">
    <property type="entry name" value="Mqo"/>
    <property type="match status" value="1"/>
</dbReference>
<dbReference type="UniPathway" id="UPA00223">
    <property type="reaction ID" value="UER01008"/>
</dbReference>
<dbReference type="EMBL" id="CP009043">
    <property type="protein sequence ID" value="AII14567.1"/>
    <property type="molecule type" value="Genomic_DNA"/>
</dbReference>
<comment type="cofactor">
    <cofactor evidence="2">
        <name>FAD</name>
        <dbReference type="ChEBI" id="CHEBI:57692"/>
    </cofactor>
</comment>
<keyword evidence="9 12" id="KW-0560">Oxidoreductase</keyword>
<accession>A0A076FAQ4</accession>
<evidence type="ECO:0000256" key="4">
    <source>
        <dbReference type="ARBA" id="ARBA00006389"/>
    </source>
</evidence>
<dbReference type="OrthoDB" id="5337444at2"/>
<keyword evidence="6" id="KW-0816">Tricarboxylic acid cycle</keyword>
<evidence type="ECO:0000313" key="12">
    <source>
        <dbReference type="EMBL" id="AII14567.1"/>
    </source>
</evidence>
<evidence type="ECO:0000256" key="7">
    <source>
        <dbReference type="ARBA" id="ARBA00022630"/>
    </source>
</evidence>
<dbReference type="HOGENOM" id="CLU_613842_0_0_7"/>
<evidence type="ECO:0000256" key="5">
    <source>
        <dbReference type="ARBA" id="ARBA00013026"/>
    </source>
</evidence>
<dbReference type="GO" id="GO:0006099">
    <property type="term" value="P:tricarboxylic acid cycle"/>
    <property type="evidence" value="ECO:0007669"/>
    <property type="project" value="UniProtKB-UniPathway"/>
</dbReference>
<evidence type="ECO:0000256" key="11">
    <source>
        <dbReference type="ARBA" id="ARBA00031550"/>
    </source>
</evidence>
<evidence type="ECO:0000256" key="10">
    <source>
        <dbReference type="ARBA" id="ARBA00030660"/>
    </source>
</evidence>
<name>A0A076FAQ4_9BACT</name>
<evidence type="ECO:0000256" key="8">
    <source>
        <dbReference type="ARBA" id="ARBA00022827"/>
    </source>
</evidence>
<dbReference type="InterPro" id="IPR036188">
    <property type="entry name" value="FAD/NAD-bd_sf"/>
</dbReference>
<dbReference type="RefSeq" id="WP_038453778.1">
    <property type="nucleotide sequence ID" value="NZ_CP009043.1"/>
</dbReference>
<reference evidence="13" key="1">
    <citation type="journal article" date="2014" name="Genome Announc.">
        <title>Complete Genome Sequence of Campylobacter iguaniorum Strain 1485ET, Isolated from a Bearded Dragon (Pogona vitticeps).</title>
        <authorList>
            <person name="Gilbert M.J."/>
            <person name="Miller W.G."/>
            <person name="Yee E."/>
            <person name="Kik M."/>
            <person name="Wagenaar J.A."/>
            <person name="Duim B."/>
        </authorList>
    </citation>
    <scope>NUCLEOTIDE SEQUENCE [LARGE SCALE GENOMIC DNA]</scope>
    <source>
        <strain evidence="13">1485E</strain>
    </source>
</reference>
<organism evidence="12 13">
    <name type="scientific">Campylobacter iguaniorum</name>
    <dbReference type="NCBI Taxonomy" id="1244531"/>
    <lineage>
        <taxon>Bacteria</taxon>
        <taxon>Pseudomonadati</taxon>
        <taxon>Campylobacterota</taxon>
        <taxon>Epsilonproteobacteria</taxon>
        <taxon>Campylobacterales</taxon>
        <taxon>Campylobacteraceae</taxon>
        <taxon>Campylobacter</taxon>
    </lineage>
</organism>
<dbReference type="AlphaFoldDB" id="A0A076FAQ4"/>
<comment type="catalytic activity">
    <reaction evidence="1">
        <text>(S)-malate + a quinone = a quinol + oxaloacetate</text>
        <dbReference type="Rhea" id="RHEA:46012"/>
        <dbReference type="ChEBI" id="CHEBI:15589"/>
        <dbReference type="ChEBI" id="CHEBI:16452"/>
        <dbReference type="ChEBI" id="CHEBI:24646"/>
        <dbReference type="ChEBI" id="CHEBI:132124"/>
        <dbReference type="EC" id="1.1.5.4"/>
    </reaction>
</comment>
<dbReference type="PANTHER" id="PTHR43104">
    <property type="entry name" value="L-2-HYDROXYGLUTARATE DEHYDROGENASE, MITOCHONDRIAL"/>
    <property type="match status" value="1"/>
</dbReference>
<dbReference type="PANTHER" id="PTHR43104:SF2">
    <property type="entry name" value="L-2-HYDROXYGLUTARATE DEHYDROGENASE, MITOCHONDRIAL"/>
    <property type="match status" value="1"/>
</dbReference>
<dbReference type="Gene3D" id="3.50.50.60">
    <property type="entry name" value="FAD/NAD(P)-binding domain"/>
    <property type="match status" value="1"/>
</dbReference>
<evidence type="ECO:0000256" key="6">
    <source>
        <dbReference type="ARBA" id="ARBA00022532"/>
    </source>
</evidence>
<proteinExistence type="inferred from homology"/>
<evidence type="ECO:0000256" key="1">
    <source>
        <dbReference type="ARBA" id="ARBA00001139"/>
    </source>
</evidence>
<dbReference type="GO" id="GO:0008924">
    <property type="term" value="F:L-malate dehydrogenase (quinone) activity"/>
    <property type="evidence" value="ECO:0007669"/>
    <property type="project" value="UniProtKB-EC"/>
</dbReference>
<dbReference type="GO" id="GO:0005737">
    <property type="term" value="C:cytoplasm"/>
    <property type="evidence" value="ECO:0007669"/>
    <property type="project" value="TreeGrafter"/>
</dbReference>
<dbReference type="Gene3D" id="3.30.9.10">
    <property type="entry name" value="D-Amino Acid Oxidase, subunit A, domain 2"/>
    <property type="match status" value="1"/>
</dbReference>
<dbReference type="GO" id="GO:0047545">
    <property type="term" value="F:(S)-2-hydroxyglutarate dehydrogenase activity"/>
    <property type="evidence" value="ECO:0007669"/>
    <property type="project" value="TreeGrafter"/>
</dbReference>
<dbReference type="eggNOG" id="COG0579">
    <property type="taxonomic scope" value="Bacteria"/>
</dbReference>
<dbReference type="EC" id="1.1.5.4" evidence="5"/>
<keyword evidence="7" id="KW-0285">Flavoprotein</keyword>
<dbReference type="Proteomes" id="UP000028486">
    <property type="component" value="Chromosome"/>
</dbReference>
<comment type="similarity">
    <text evidence="4">Belongs to the MQO family.</text>
</comment>
<dbReference type="KEGG" id="caj:CIG1485E_0721"/>
<evidence type="ECO:0000256" key="2">
    <source>
        <dbReference type="ARBA" id="ARBA00001974"/>
    </source>
</evidence>
<evidence type="ECO:0000313" key="13">
    <source>
        <dbReference type="Proteomes" id="UP000028486"/>
    </source>
</evidence>
<comment type="pathway">
    <text evidence="3">Carbohydrate metabolism; tricarboxylic acid cycle; oxaloacetate from (S)-malate (quinone route): step 1/1.</text>
</comment>
<evidence type="ECO:0000256" key="3">
    <source>
        <dbReference type="ARBA" id="ARBA00005012"/>
    </source>
</evidence>